<evidence type="ECO:0000313" key="1">
    <source>
        <dbReference type="Proteomes" id="UP000887579"/>
    </source>
</evidence>
<evidence type="ECO:0000313" key="2">
    <source>
        <dbReference type="WBParaSite" id="ES5_v2.g30009.t1"/>
    </source>
</evidence>
<dbReference type="Proteomes" id="UP000887579">
    <property type="component" value="Unplaced"/>
</dbReference>
<sequence length="21" mass="2295">GGDDSRVNAWDAGTYERAHAF</sequence>
<proteinExistence type="predicted"/>
<dbReference type="WBParaSite" id="ES5_v2.g30009.t1">
    <property type="protein sequence ID" value="ES5_v2.g30009.t1"/>
    <property type="gene ID" value="ES5_v2.g30009"/>
</dbReference>
<name>A0AC34GK38_9BILA</name>
<reference evidence="2" key="1">
    <citation type="submission" date="2022-11" db="UniProtKB">
        <authorList>
            <consortium name="WormBaseParasite"/>
        </authorList>
    </citation>
    <scope>IDENTIFICATION</scope>
</reference>
<protein>
    <submittedName>
        <fullName evidence="2">Uncharacterized protein</fullName>
    </submittedName>
</protein>
<accession>A0AC34GK38</accession>
<organism evidence="1 2">
    <name type="scientific">Panagrolaimus sp. ES5</name>
    <dbReference type="NCBI Taxonomy" id="591445"/>
    <lineage>
        <taxon>Eukaryota</taxon>
        <taxon>Metazoa</taxon>
        <taxon>Ecdysozoa</taxon>
        <taxon>Nematoda</taxon>
        <taxon>Chromadorea</taxon>
        <taxon>Rhabditida</taxon>
        <taxon>Tylenchina</taxon>
        <taxon>Panagrolaimomorpha</taxon>
        <taxon>Panagrolaimoidea</taxon>
        <taxon>Panagrolaimidae</taxon>
        <taxon>Panagrolaimus</taxon>
    </lineage>
</organism>